<evidence type="ECO:0000259" key="4">
    <source>
        <dbReference type="PROSITE" id="PS51394"/>
    </source>
</evidence>
<name>A0ABD0Z1Z9_9HEMI</name>
<keyword evidence="3" id="KW-0677">Repeat</keyword>
<dbReference type="Proteomes" id="UP001558652">
    <property type="component" value="Unassembled WGS sequence"/>
</dbReference>
<dbReference type="PANTHER" id="PTHR19849">
    <property type="entry name" value="PHOSPHOLIPASE A-2-ACTIVATING PROTEIN"/>
    <property type="match status" value="1"/>
</dbReference>
<proteinExistence type="predicted"/>
<dbReference type="EMBL" id="JBFDAA010000008">
    <property type="protein sequence ID" value="KAL1130148.1"/>
    <property type="molecule type" value="Genomic_DNA"/>
</dbReference>
<dbReference type="PANTHER" id="PTHR19849:SF0">
    <property type="entry name" value="PHOSPHOLIPASE A-2-ACTIVATING PROTEIN"/>
    <property type="match status" value="1"/>
</dbReference>
<comment type="caution">
    <text evidence="5">The sequence shown here is derived from an EMBL/GenBank/DDBJ whole genome shotgun (WGS) entry which is preliminary data.</text>
</comment>
<accession>A0ABD0Z1Z9</accession>
<feature type="domain" description="PFU" evidence="4">
    <location>
        <begin position="5"/>
        <end position="103"/>
    </location>
</feature>
<sequence length="131" mass="14682">MCCYKWSAVKSMWEEVGDVVGACKSPSTENKVMHDGKEYDYVFNIDLEDNKPPIKLPYNTCDDPWAVAQEFINVHRLSQGYLAQIATFISTNAVKRPSETVASSTLMDPYTGNLFIISTSGYNNINITVEV</sequence>
<evidence type="ECO:0000313" key="5">
    <source>
        <dbReference type="EMBL" id="KAL1130148.1"/>
    </source>
</evidence>
<dbReference type="InterPro" id="IPR038122">
    <property type="entry name" value="PFU_sf"/>
</dbReference>
<protein>
    <recommendedName>
        <fullName evidence="4">PFU domain-containing protein</fullName>
    </recommendedName>
</protein>
<dbReference type="Gene3D" id="3.10.20.870">
    <property type="entry name" value="PFU (PLAA family ubiquitin binding), C-terminal domain"/>
    <property type="match status" value="1"/>
</dbReference>
<keyword evidence="6" id="KW-1185">Reference proteome</keyword>
<evidence type="ECO:0000256" key="1">
    <source>
        <dbReference type="ARBA" id="ARBA00022490"/>
    </source>
</evidence>
<gene>
    <name evidence="5" type="ORF">AAG570_013086</name>
</gene>
<dbReference type="PROSITE" id="PS51394">
    <property type="entry name" value="PFU"/>
    <property type="match status" value="1"/>
</dbReference>
<evidence type="ECO:0000256" key="2">
    <source>
        <dbReference type="ARBA" id="ARBA00022574"/>
    </source>
</evidence>
<keyword evidence="1" id="KW-0963">Cytoplasm</keyword>
<dbReference type="InterPro" id="IPR015155">
    <property type="entry name" value="PFU"/>
</dbReference>
<reference evidence="5 6" key="1">
    <citation type="submission" date="2024-07" db="EMBL/GenBank/DDBJ databases">
        <title>Chromosome-level genome assembly of the water stick insect Ranatra chinensis (Heteroptera: Nepidae).</title>
        <authorList>
            <person name="Liu X."/>
        </authorList>
    </citation>
    <scope>NUCLEOTIDE SEQUENCE [LARGE SCALE GENOMIC DNA]</scope>
    <source>
        <strain evidence="5">Cailab_2021Rc</strain>
        <tissue evidence="5">Muscle</tissue>
    </source>
</reference>
<dbReference type="Pfam" id="PF09070">
    <property type="entry name" value="PFU"/>
    <property type="match status" value="1"/>
</dbReference>
<evidence type="ECO:0000256" key="3">
    <source>
        <dbReference type="ARBA" id="ARBA00022737"/>
    </source>
</evidence>
<organism evidence="5 6">
    <name type="scientific">Ranatra chinensis</name>
    <dbReference type="NCBI Taxonomy" id="642074"/>
    <lineage>
        <taxon>Eukaryota</taxon>
        <taxon>Metazoa</taxon>
        <taxon>Ecdysozoa</taxon>
        <taxon>Arthropoda</taxon>
        <taxon>Hexapoda</taxon>
        <taxon>Insecta</taxon>
        <taxon>Pterygota</taxon>
        <taxon>Neoptera</taxon>
        <taxon>Paraneoptera</taxon>
        <taxon>Hemiptera</taxon>
        <taxon>Heteroptera</taxon>
        <taxon>Panheteroptera</taxon>
        <taxon>Nepomorpha</taxon>
        <taxon>Nepidae</taxon>
        <taxon>Ranatrinae</taxon>
        <taxon>Ranatra</taxon>
    </lineage>
</organism>
<evidence type="ECO:0000313" key="6">
    <source>
        <dbReference type="Proteomes" id="UP001558652"/>
    </source>
</evidence>
<keyword evidence="2" id="KW-0853">WD repeat</keyword>
<dbReference type="AlphaFoldDB" id="A0ABD0Z1Z9"/>